<dbReference type="InterPro" id="IPR000719">
    <property type="entry name" value="Prot_kinase_dom"/>
</dbReference>
<keyword evidence="4 7" id="KW-0418">Kinase</keyword>
<evidence type="ECO:0000256" key="5">
    <source>
        <dbReference type="ARBA" id="ARBA00022840"/>
    </source>
</evidence>
<evidence type="ECO:0000259" key="6">
    <source>
        <dbReference type="PROSITE" id="PS50011"/>
    </source>
</evidence>
<keyword evidence="5" id="KW-0067">ATP-binding</keyword>
<sequence>MATQRTFLAWEPGCLPPGVEIGAWRVLELRGKGAYGAVYRVEPVGESGAEPCALKLALHPVDPRFEREVELLTRLRHHPNVPHLRERGLWAHPVGLFPFIVMEWVQGVPLYDWAQARTRSSRQVLRVLAQVARALEATHGVDGVHRDVKGANILVGPEDDRARLLDFGAGDFQGAPTLTREVLPPGTPRYRSPEAQRFQWLYWRQRGAHYEPGPADDVYALGVTAYRLVTGSYPPPGVDPEAAVGGTLVPSPGWVPPEEVVTVCPELAGLIRRMLSEEPSTRGSAAELAQALEEAAKTAGRAADLPLTQRSTRTTASRRPTSAWLAACVVAVVCVSGWWTSRQQPVGEVTRDGGVEDASTSDLAKDALTVSAHVKQPESTWDVLALEMPEKPMPGQARPPCKKHELEINGGCWVEPKESKPPCREREHEWKGVCYYAVLALPLPATSQPKSPGKR</sequence>
<evidence type="ECO:0000256" key="1">
    <source>
        <dbReference type="ARBA" id="ARBA00012513"/>
    </source>
</evidence>
<comment type="caution">
    <text evidence="7">The sequence shown here is derived from an EMBL/GenBank/DDBJ whole genome shotgun (WGS) entry which is preliminary data.</text>
</comment>
<dbReference type="InterPro" id="IPR011009">
    <property type="entry name" value="Kinase-like_dom_sf"/>
</dbReference>
<protein>
    <recommendedName>
        <fullName evidence="1">non-specific serine/threonine protein kinase</fullName>
        <ecNumber evidence="1">2.7.11.1</ecNumber>
    </recommendedName>
</protein>
<dbReference type="Pfam" id="PF00069">
    <property type="entry name" value="Pkinase"/>
    <property type="match status" value="1"/>
</dbReference>
<organism evidence="7 8">
    <name type="scientific">Hyalangium rubrum</name>
    <dbReference type="NCBI Taxonomy" id="3103134"/>
    <lineage>
        <taxon>Bacteria</taxon>
        <taxon>Pseudomonadati</taxon>
        <taxon>Myxococcota</taxon>
        <taxon>Myxococcia</taxon>
        <taxon>Myxococcales</taxon>
        <taxon>Cystobacterineae</taxon>
        <taxon>Archangiaceae</taxon>
        <taxon>Hyalangium</taxon>
    </lineage>
</organism>
<dbReference type="EC" id="2.7.11.1" evidence="1"/>
<dbReference type="PANTHER" id="PTHR43671">
    <property type="entry name" value="SERINE/THREONINE-PROTEIN KINASE NEK"/>
    <property type="match status" value="1"/>
</dbReference>
<dbReference type="Gene3D" id="1.10.510.10">
    <property type="entry name" value="Transferase(Phosphotransferase) domain 1"/>
    <property type="match status" value="1"/>
</dbReference>
<evidence type="ECO:0000256" key="4">
    <source>
        <dbReference type="ARBA" id="ARBA00022777"/>
    </source>
</evidence>
<evidence type="ECO:0000256" key="2">
    <source>
        <dbReference type="ARBA" id="ARBA00022679"/>
    </source>
</evidence>
<dbReference type="GO" id="GO:0004674">
    <property type="term" value="F:protein serine/threonine kinase activity"/>
    <property type="evidence" value="ECO:0007669"/>
    <property type="project" value="UniProtKB-EC"/>
</dbReference>
<dbReference type="InterPro" id="IPR050660">
    <property type="entry name" value="NEK_Ser/Thr_kinase"/>
</dbReference>
<proteinExistence type="predicted"/>
<dbReference type="PROSITE" id="PS50011">
    <property type="entry name" value="PROTEIN_KINASE_DOM"/>
    <property type="match status" value="1"/>
</dbReference>
<accession>A0ABU5H2T2</accession>
<name>A0ABU5H2T2_9BACT</name>
<dbReference type="PANTHER" id="PTHR43671:SF13">
    <property type="entry name" value="SERINE_THREONINE-PROTEIN KINASE NEK2"/>
    <property type="match status" value="1"/>
</dbReference>
<evidence type="ECO:0000313" key="8">
    <source>
        <dbReference type="Proteomes" id="UP001291309"/>
    </source>
</evidence>
<reference evidence="7 8" key="1">
    <citation type="submission" date="2023-12" db="EMBL/GenBank/DDBJ databases">
        <title>the genome sequence of Hyalangium sp. s54d21.</title>
        <authorList>
            <person name="Zhang X."/>
        </authorList>
    </citation>
    <scope>NUCLEOTIDE SEQUENCE [LARGE SCALE GENOMIC DNA]</scope>
    <source>
        <strain evidence="8">s54d21</strain>
    </source>
</reference>
<gene>
    <name evidence="7" type="ORF">SYV04_15145</name>
</gene>
<dbReference type="SMART" id="SM00220">
    <property type="entry name" value="S_TKc"/>
    <property type="match status" value="1"/>
</dbReference>
<feature type="domain" description="Protein kinase" evidence="6">
    <location>
        <begin position="24"/>
        <end position="296"/>
    </location>
</feature>
<evidence type="ECO:0000256" key="3">
    <source>
        <dbReference type="ARBA" id="ARBA00022741"/>
    </source>
</evidence>
<keyword evidence="2 7" id="KW-0808">Transferase</keyword>
<evidence type="ECO:0000313" key="7">
    <source>
        <dbReference type="EMBL" id="MDY7227749.1"/>
    </source>
</evidence>
<keyword evidence="8" id="KW-1185">Reference proteome</keyword>
<dbReference type="RefSeq" id="WP_321546462.1">
    <property type="nucleotide sequence ID" value="NZ_JAXIVS010000004.1"/>
</dbReference>
<dbReference type="CDD" id="cd14014">
    <property type="entry name" value="STKc_PknB_like"/>
    <property type="match status" value="1"/>
</dbReference>
<keyword evidence="3" id="KW-0547">Nucleotide-binding</keyword>
<dbReference type="EMBL" id="JAXIVS010000004">
    <property type="protein sequence ID" value="MDY7227749.1"/>
    <property type="molecule type" value="Genomic_DNA"/>
</dbReference>
<dbReference type="Proteomes" id="UP001291309">
    <property type="component" value="Unassembled WGS sequence"/>
</dbReference>
<dbReference type="SUPFAM" id="SSF56112">
    <property type="entry name" value="Protein kinase-like (PK-like)"/>
    <property type="match status" value="1"/>
</dbReference>